<dbReference type="Pfam" id="PF21822">
    <property type="entry name" value="Phage_TAC_15"/>
    <property type="match status" value="1"/>
</dbReference>
<sequence length="131" mass="14244">MARSFTVEAGDVEFKGSTAPAKAQIEMLHIAGRTGLIVSLQEKASDMALVVALTQIHPDDFTTLRKLCFVSGKEDLVVRAADNVPVGENLFQDAPQDFYLLVGRALVENLSPFWQLRKATVEGSAEQTASH</sequence>
<gene>
    <name evidence="1" type="ORF">MM171A00157_0014</name>
    <name evidence="2" type="ORF">MM171B00143_0049</name>
</gene>
<evidence type="ECO:0000313" key="2">
    <source>
        <dbReference type="EMBL" id="QJB05078.1"/>
    </source>
</evidence>
<evidence type="ECO:0000313" key="1">
    <source>
        <dbReference type="EMBL" id="QJB00845.1"/>
    </source>
</evidence>
<evidence type="ECO:0008006" key="3">
    <source>
        <dbReference type="Google" id="ProtNLM"/>
    </source>
</evidence>
<protein>
    <recommendedName>
        <fullName evidence="3">Tail assembly chaperone</fullName>
    </recommendedName>
</protein>
<dbReference type="EMBL" id="MT143894">
    <property type="protein sequence ID" value="QJB05078.1"/>
    <property type="molecule type" value="Genomic_DNA"/>
</dbReference>
<name>A0A6M3MD12_9ZZZZ</name>
<organism evidence="2">
    <name type="scientific">viral metagenome</name>
    <dbReference type="NCBI Taxonomy" id="1070528"/>
    <lineage>
        <taxon>unclassified sequences</taxon>
        <taxon>metagenomes</taxon>
        <taxon>organismal metagenomes</taxon>
    </lineage>
</organism>
<proteinExistence type="predicted"/>
<reference evidence="2" key="1">
    <citation type="submission" date="2020-03" db="EMBL/GenBank/DDBJ databases">
        <title>The deep terrestrial virosphere.</title>
        <authorList>
            <person name="Holmfeldt K."/>
            <person name="Nilsson E."/>
            <person name="Simone D."/>
            <person name="Lopez-Fernandez M."/>
            <person name="Wu X."/>
            <person name="de Brujin I."/>
            <person name="Lundin D."/>
            <person name="Andersson A."/>
            <person name="Bertilsson S."/>
            <person name="Dopson M."/>
        </authorList>
    </citation>
    <scope>NUCLEOTIDE SEQUENCE</scope>
    <source>
        <strain evidence="1">MM171A00157</strain>
        <strain evidence="2">MM171B00143</strain>
    </source>
</reference>
<accession>A0A6M3MD12</accession>
<dbReference type="InterPro" id="IPR049156">
    <property type="entry name" value="Phage_chap_TAC_15-like"/>
</dbReference>
<dbReference type="AlphaFoldDB" id="A0A6M3MD12"/>
<dbReference type="EMBL" id="MT143702">
    <property type="protein sequence ID" value="QJB00845.1"/>
    <property type="molecule type" value="Genomic_DNA"/>
</dbReference>